<dbReference type="InterPro" id="IPR051922">
    <property type="entry name" value="Bact_Sporulation_Assoc"/>
</dbReference>
<sequence>MKVVSVHADRNDKRTVRFGIPKMMRTITVLLSLLLILSIWTERPSLGAVPKLDTVRVGIFLEVPGKYKLNTTSTTFSSAAAIQVGLRQPAGVSPIFQTKAAETIRFTLDDYKPIVVENANFQTALAVLKRLKALGGTGILTSLYQSSGLVYQVIEGAYATAAEARTAADRWSKDSAIAGLIGGNSKLDLKGPLHLEAGTFTSKADAIIGAQSFGAVGVDAFPALKQTGAAASTYTVLVGAATDAASLENVKALATKGANGISLRPLDASSVYMALRDDYTIAESAQNPLTLYTVPMSGAKISLSTTASTGIKLVERYNRSYRGQFEVSGFNNKLAIINELPFEQYLYAVVGAEMPSSWSAEALKAQAVAARTYAIYQGFGFQIAHVVDTTLSQAYGGIGSEKPSTIAAVDATSGEVAMYNGKVIESVFSSSAGGATADAKEIWGSDVAYLKTVSSPDESSEKGLNRWYRVVLPNGDVGYVREDLVEDSGQKTAIGQALLRIKGDGVKVRPIPLVQDDVPAVGQANKGTLVVMLEKVSQSNEMSWIRGPYTPEALLALTAGKLNKPISGPIRTLEASQIGPSGRPTELLANGVKLAVKTPDSFRAAFGGLPSTRFDIDETARMTIAGTDGLVQERPASSSVLVVVGGDGQAKELAGNNIFIMNGEGKLRAATKNPTFRFVGNGNGHGVGLSQYGARGLAELGYDYKYILQYYYKDIKIVKD</sequence>
<dbReference type="PANTHER" id="PTHR30032:SF4">
    <property type="entry name" value="AMIDASE ENHANCER"/>
    <property type="match status" value="1"/>
</dbReference>
<dbReference type="RefSeq" id="WP_232016173.1">
    <property type="nucleotide sequence ID" value="NZ_AP019308.1"/>
</dbReference>
<dbReference type="NCBIfam" id="TIGR02669">
    <property type="entry name" value="SpoIID_LytB"/>
    <property type="match status" value="1"/>
</dbReference>
<dbReference type="GO" id="GO:0030288">
    <property type="term" value="C:outer membrane-bounded periplasmic space"/>
    <property type="evidence" value="ECO:0007669"/>
    <property type="project" value="TreeGrafter"/>
</dbReference>
<feature type="domain" description="Sporulation stage II protein D amidase enhancer LytB N-terminal" evidence="1">
    <location>
        <begin position="331"/>
        <end position="419"/>
    </location>
</feature>
<gene>
    <name evidence="2" type="ORF">Back11_06240</name>
</gene>
<dbReference type="KEGG" id="pbk:Back11_06240"/>
<dbReference type="GO" id="GO:0030435">
    <property type="term" value="P:sporulation resulting in formation of a cellular spore"/>
    <property type="evidence" value="ECO:0007669"/>
    <property type="project" value="InterPro"/>
</dbReference>
<dbReference type="Proteomes" id="UP000275368">
    <property type="component" value="Chromosome"/>
</dbReference>
<dbReference type="PANTHER" id="PTHR30032">
    <property type="entry name" value="N-ACETYLMURAMOYL-L-ALANINE AMIDASE-RELATED"/>
    <property type="match status" value="1"/>
</dbReference>
<name>A0A3G9J8A6_9BACL</name>
<evidence type="ECO:0000313" key="3">
    <source>
        <dbReference type="Proteomes" id="UP000275368"/>
    </source>
</evidence>
<dbReference type="AlphaFoldDB" id="A0A3G9J8A6"/>
<proteinExistence type="predicted"/>
<organism evidence="2 3">
    <name type="scientific">Paenibacillus baekrokdamisoli</name>
    <dbReference type="NCBI Taxonomy" id="1712516"/>
    <lineage>
        <taxon>Bacteria</taxon>
        <taxon>Bacillati</taxon>
        <taxon>Bacillota</taxon>
        <taxon>Bacilli</taxon>
        <taxon>Bacillales</taxon>
        <taxon>Paenibacillaceae</taxon>
        <taxon>Paenibacillus</taxon>
    </lineage>
</organism>
<dbReference type="InterPro" id="IPR013693">
    <property type="entry name" value="SpoIID/LytB_N"/>
</dbReference>
<evidence type="ECO:0000313" key="2">
    <source>
        <dbReference type="EMBL" id="BBH19279.1"/>
    </source>
</evidence>
<keyword evidence="3" id="KW-1185">Reference proteome</keyword>
<reference evidence="2 3" key="1">
    <citation type="submission" date="2018-11" db="EMBL/GenBank/DDBJ databases">
        <title>Complete genome sequence of Paenibacillus baekrokdamisoli strain KCTC 33723.</title>
        <authorList>
            <person name="Kang S.W."/>
            <person name="Lee K.C."/>
            <person name="Kim K.K."/>
            <person name="Kim J.S."/>
            <person name="Kim D.S."/>
            <person name="Ko S.H."/>
            <person name="Yang S.H."/>
            <person name="Lee J.S."/>
        </authorList>
    </citation>
    <scope>NUCLEOTIDE SEQUENCE [LARGE SCALE GENOMIC DNA]</scope>
    <source>
        <strain evidence="2 3">KCTC 33723</strain>
    </source>
</reference>
<dbReference type="EMBL" id="AP019308">
    <property type="protein sequence ID" value="BBH19279.1"/>
    <property type="molecule type" value="Genomic_DNA"/>
</dbReference>
<protein>
    <recommendedName>
        <fullName evidence="1">Sporulation stage II protein D amidase enhancer LytB N-terminal domain-containing protein</fullName>
    </recommendedName>
</protein>
<accession>A0A3G9J8A6</accession>
<dbReference type="Pfam" id="PF08486">
    <property type="entry name" value="SpoIID"/>
    <property type="match status" value="1"/>
</dbReference>
<evidence type="ECO:0000259" key="1">
    <source>
        <dbReference type="Pfam" id="PF08486"/>
    </source>
</evidence>
<dbReference type="InterPro" id="IPR013486">
    <property type="entry name" value="SpoIID/LytB"/>
</dbReference>